<evidence type="ECO:0000256" key="7">
    <source>
        <dbReference type="ARBA" id="ARBA00022832"/>
    </source>
</evidence>
<dbReference type="FunFam" id="1.10.540.10:FF:000026">
    <property type="entry name" value="Acyl-CoA dehydrogenase medium chain"/>
    <property type="match status" value="1"/>
</dbReference>
<evidence type="ECO:0000256" key="12">
    <source>
        <dbReference type="ARBA" id="ARBA00048235"/>
    </source>
</evidence>
<evidence type="ECO:0000256" key="10">
    <source>
        <dbReference type="ARBA" id="ARBA00037895"/>
    </source>
</evidence>
<evidence type="ECO:0000256" key="3">
    <source>
        <dbReference type="ARBA" id="ARBA00009347"/>
    </source>
</evidence>
<dbReference type="EC" id="1.3.8.5" evidence="11"/>
<keyword evidence="5 13" id="KW-0285">Flavoprotein</keyword>
<dbReference type="InterPro" id="IPR036250">
    <property type="entry name" value="AcylCo_DH-like_C"/>
</dbReference>
<dbReference type="SUPFAM" id="SSF56645">
    <property type="entry name" value="Acyl-CoA dehydrogenase NM domain-like"/>
    <property type="match status" value="1"/>
</dbReference>
<comment type="cofactor">
    <cofactor evidence="1 13">
        <name>FAD</name>
        <dbReference type="ChEBI" id="CHEBI:57692"/>
    </cofactor>
</comment>
<reference evidence="17" key="1">
    <citation type="submission" date="2019-12" db="EMBL/GenBank/DDBJ databases">
        <title>Actinomadura physcomitrii sp. nov., a novel actinomycete isolated from moss [Physcomitrium sphaericum (Ludw) Fuernr].</title>
        <authorList>
            <person name="Zhuang X."/>
        </authorList>
    </citation>
    <scope>NUCLEOTIDE SEQUENCE [LARGE SCALE GENOMIC DNA]</scope>
    <source>
        <strain evidence="17">LD22</strain>
    </source>
</reference>
<comment type="subunit">
    <text evidence="4">Homotetramer.</text>
</comment>
<keyword evidence="8 13" id="KW-0560">Oxidoreductase</keyword>
<dbReference type="Gene3D" id="2.40.110.10">
    <property type="entry name" value="Butyryl-CoA Dehydrogenase, subunit A, domain 2"/>
    <property type="match status" value="1"/>
</dbReference>
<evidence type="ECO:0000259" key="14">
    <source>
        <dbReference type="Pfam" id="PF00441"/>
    </source>
</evidence>
<evidence type="ECO:0000256" key="1">
    <source>
        <dbReference type="ARBA" id="ARBA00001974"/>
    </source>
</evidence>
<comment type="similarity">
    <text evidence="3 13">Belongs to the acyl-CoA dehydrogenase family.</text>
</comment>
<dbReference type="PANTHER" id="PTHR43884">
    <property type="entry name" value="ACYL-COA DEHYDROGENASE"/>
    <property type="match status" value="1"/>
</dbReference>
<dbReference type="PROSITE" id="PS00072">
    <property type="entry name" value="ACYL_COA_DH_1"/>
    <property type="match status" value="1"/>
</dbReference>
<evidence type="ECO:0000256" key="4">
    <source>
        <dbReference type="ARBA" id="ARBA00011881"/>
    </source>
</evidence>
<evidence type="ECO:0000259" key="15">
    <source>
        <dbReference type="Pfam" id="PF02770"/>
    </source>
</evidence>
<dbReference type="FunFam" id="2.40.110.10:FF:000001">
    <property type="entry name" value="Acyl-CoA dehydrogenase, mitochondrial"/>
    <property type="match status" value="1"/>
</dbReference>
<accession>A0A6I4MQ68</accession>
<dbReference type="InterPro" id="IPR046373">
    <property type="entry name" value="Acyl-CoA_Oxase/DH_mid-dom_sf"/>
</dbReference>
<dbReference type="PANTHER" id="PTHR43884:SF1">
    <property type="entry name" value="SHORT_BRANCHED CHAIN SPECIFIC ACYL-COA DEHYDROGENASE, MITOCHONDRIAL"/>
    <property type="match status" value="1"/>
</dbReference>
<sequence>MEAASRRGRPAGLLDEEESLRDTVRKWAEERLRPRVEPMDRDARMPRDLIDELFALGLMGIQIPERFDGGGGSVFMSALAIAELARVDPSVAVCVDVQNVLVNTALIRWGSPAQQDRYLPRLARDLVGAYALTEPESGSDAFAMRTRARRDDGGYVLDGRKVWTTNAREAGVFVVFANAAPEHGVYGITAFLVPRDAPGLTVGPDEGKLGIRASSTCELHLDGVRVPQDHRLGEEGDGYDIAIGTLNIGRIGIGAQMVGLATGALDAASAYAGQRRQFGEPIAAFQGVQLPLAQVATEIEAARLLVYDAARLADGGGQAPELLSRCAMAKYFASQVAQRAASQAVQTFGGNGFSDAYPVEKFYRDAVIGQIYEGTSNILLRTIAGTFLDTRRPRGAGGSRR</sequence>
<evidence type="ECO:0000313" key="18">
    <source>
        <dbReference type="Proteomes" id="UP000462055"/>
    </source>
</evidence>
<dbReference type="Pfam" id="PF02771">
    <property type="entry name" value="Acyl-CoA_dh_N"/>
    <property type="match status" value="1"/>
</dbReference>
<keyword evidence="7" id="KW-0276">Fatty acid metabolism</keyword>
<comment type="catalytic activity">
    <reaction evidence="12">
        <text>2-methylbutanoyl-CoA + oxidized [electron-transfer flavoprotein] + H(+) = (2E)-2-methylbut-2-enoyl-CoA + reduced [electron-transfer flavoprotein]</text>
        <dbReference type="Rhea" id="RHEA:43780"/>
        <dbReference type="Rhea" id="RHEA-COMP:10685"/>
        <dbReference type="Rhea" id="RHEA-COMP:10686"/>
        <dbReference type="ChEBI" id="CHEBI:15378"/>
        <dbReference type="ChEBI" id="CHEBI:57336"/>
        <dbReference type="ChEBI" id="CHEBI:57337"/>
        <dbReference type="ChEBI" id="CHEBI:57692"/>
        <dbReference type="ChEBI" id="CHEBI:58307"/>
        <dbReference type="EC" id="1.3.8.5"/>
    </reaction>
    <physiologicalReaction direction="left-to-right" evidence="12">
        <dbReference type="Rhea" id="RHEA:43781"/>
    </physiologicalReaction>
</comment>
<dbReference type="FunFam" id="1.20.140.10:FF:000004">
    <property type="entry name" value="Acyl-CoA dehydrogenase FadE25"/>
    <property type="match status" value="1"/>
</dbReference>
<dbReference type="InterPro" id="IPR006091">
    <property type="entry name" value="Acyl-CoA_Oxase/DH_mid-dom"/>
</dbReference>
<gene>
    <name evidence="17" type="ORF">F8568_032310</name>
</gene>
<dbReference type="InterPro" id="IPR006089">
    <property type="entry name" value="Acyl-CoA_DH_CS"/>
</dbReference>
<dbReference type="SUPFAM" id="SSF47203">
    <property type="entry name" value="Acyl-CoA dehydrogenase C-terminal domain-like"/>
    <property type="match status" value="1"/>
</dbReference>
<feature type="domain" description="Acyl-CoA dehydrogenase/oxidase N-terminal" evidence="16">
    <location>
        <begin position="15"/>
        <end position="124"/>
    </location>
</feature>
<comment type="pathway">
    <text evidence="10">Amino-acid degradation; L-isoleucine degradation.</text>
</comment>
<keyword evidence="18" id="KW-1185">Reference proteome</keyword>
<dbReference type="InterPro" id="IPR037069">
    <property type="entry name" value="AcylCoA_DH/ox_N_sf"/>
</dbReference>
<dbReference type="Pfam" id="PF00441">
    <property type="entry name" value="Acyl-CoA_dh_1"/>
    <property type="match status" value="1"/>
</dbReference>
<dbReference type="InterPro" id="IPR013786">
    <property type="entry name" value="AcylCoA_DH/ox_N"/>
</dbReference>
<comment type="pathway">
    <text evidence="2">Lipid metabolism; mitochondrial fatty acid beta-oxidation.</text>
</comment>
<keyword evidence="9" id="KW-0443">Lipid metabolism</keyword>
<dbReference type="Pfam" id="PF02770">
    <property type="entry name" value="Acyl-CoA_dh_M"/>
    <property type="match status" value="1"/>
</dbReference>
<dbReference type="InterPro" id="IPR009100">
    <property type="entry name" value="AcylCoA_DH/oxidase_NM_dom_sf"/>
</dbReference>
<evidence type="ECO:0000256" key="9">
    <source>
        <dbReference type="ARBA" id="ARBA00023098"/>
    </source>
</evidence>
<dbReference type="EMBL" id="WBMS02000032">
    <property type="protein sequence ID" value="MWA04969.1"/>
    <property type="molecule type" value="Genomic_DNA"/>
</dbReference>
<feature type="domain" description="Acyl-CoA dehydrogenase/oxidase C-terminal" evidence="14">
    <location>
        <begin position="236"/>
        <end position="384"/>
    </location>
</feature>
<proteinExistence type="inferred from homology"/>
<protein>
    <recommendedName>
        <fullName evidence="11">short-chain 2-methylacyl-CoA dehydrogenase</fullName>
        <ecNumber evidence="11">1.3.8.5</ecNumber>
    </recommendedName>
</protein>
<evidence type="ECO:0000256" key="2">
    <source>
        <dbReference type="ARBA" id="ARBA00005198"/>
    </source>
</evidence>
<evidence type="ECO:0000313" key="17">
    <source>
        <dbReference type="EMBL" id="MWA04969.1"/>
    </source>
</evidence>
<evidence type="ECO:0000259" key="16">
    <source>
        <dbReference type="Pfam" id="PF02771"/>
    </source>
</evidence>
<name>A0A6I4MQ68_9ACTN</name>
<dbReference type="GO" id="GO:0003853">
    <property type="term" value="F:short-chain 2-methyl fatty acyl-CoA dehydrogenase activity"/>
    <property type="evidence" value="ECO:0007669"/>
    <property type="project" value="UniProtKB-EC"/>
</dbReference>
<evidence type="ECO:0000256" key="11">
    <source>
        <dbReference type="ARBA" id="ARBA00039036"/>
    </source>
</evidence>
<keyword evidence="6 13" id="KW-0274">FAD</keyword>
<evidence type="ECO:0000256" key="5">
    <source>
        <dbReference type="ARBA" id="ARBA00022630"/>
    </source>
</evidence>
<dbReference type="Gene3D" id="1.10.540.10">
    <property type="entry name" value="Acyl-CoA dehydrogenase/oxidase, N-terminal domain"/>
    <property type="match status" value="1"/>
</dbReference>
<dbReference type="PIRSF" id="PIRSF016578">
    <property type="entry name" value="HsaA"/>
    <property type="match status" value="1"/>
</dbReference>
<feature type="domain" description="Acyl-CoA oxidase/dehydrogenase middle" evidence="15">
    <location>
        <begin position="129"/>
        <end position="224"/>
    </location>
</feature>
<dbReference type="InterPro" id="IPR009075">
    <property type="entry name" value="AcylCo_DH/oxidase_C"/>
</dbReference>
<dbReference type="Gene3D" id="1.20.140.10">
    <property type="entry name" value="Butyryl-CoA Dehydrogenase, subunit A, domain 3"/>
    <property type="match status" value="1"/>
</dbReference>
<dbReference type="GO" id="GO:0006631">
    <property type="term" value="P:fatty acid metabolic process"/>
    <property type="evidence" value="ECO:0007669"/>
    <property type="project" value="UniProtKB-KW"/>
</dbReference>
<comment type="caution">
    <text evidence="17">The sequence shown here is derived from an EMBL/GenBank/DDBJ whole genome shotgun (WGS) entry which is preliminary data.</text>
</comment>
<dbReference type="GO" id="GO:0050660">
    <property type="term" value="F:flavin adenine dinucleotide binding"/>
    <property type="evidence" value="ECO:0007669"/>
    <property type="project" value="InterPro"/>
</dbReference>
<evidence type="ECO:0000256" key="8">
    <source>
        <dbReference type="ARBA" id="ARBA00023002"/>
    </source>
</evidence>
<dbReference type="AlphaFoldDB" id="A0A6I4MQ68"/>
<dbReference type="Proteomes" id="UP000462055">
    <property type="component" value="Unassembled WGS sequence"/>
</dbReference>
<evidence type="ECO:0000256" key="6">
    <source>
        <dbReference type="ARBA" id="ARBA00022827"/>
    </source>
</evidence>
<organism evidence="17 18">
    <name type="scientific">Actinomadura physcomitrii</name>
    <dbReference type="NCBI Taxonomy" id="2650748"/>
    <lineage>
        <taxon>Bacteria</taxon>
        <taxon>Bacillati</taxon>
        <taxon>Actinomycetota</taxon>
        <taxon>Actinomycetes</taxon>
        <taxon>Streptosporangiales</taxon>
        <taxon>Thermomonosporaceae</taxon>
        <taxon>Actinomadura</taxon>
    </lineage>
</organism>
<dbReference type="RefSeq" id="WP_151597471.1">
    <property type="nucleotide sequence ID" value="NZ_WBMS02000032.1"/>
</dbReference>
<evidence type="ECO:0000256" key="13">
    <source>
        <dbReference type="RuleBase" id="RU362125"/>
    </source>
</evidence>